<dbReference type="AlphaFoldDB" id="A0A3P3XHN8"/>
<gene>
    <name evidence="1" type="ORF">SPIROBIBN47_20029</name>
</gene>
<name>A0A3P3XHN8_9SPIR</name>
<reference evidence="1" key="1">
    <citation type="submission" date="2017-02" db="EMBL/GenBank/DDBJ databases">
        <authorList>
            <person name="Regsiter A."/>
            <person name="William W."/>
        </authorList>
    </citation>
    <scope>NUCLEOTIDE SEQUENCE</scope>
    <source>
        <strain evidence="1">Bib</strain>
    </source>
</reference>
<dbReference type="Gene3D" id="3.40.50.620">
    <property type="entry name" value="HUPs"/>
    <property type="match status" value="1"/>
</dbReference>
<dbReference type="EMBL" id="FWDM01000012">
    <property type="protein sequence ID" value="SLM11455.1"/>
    <property type="molecule type" value="Genomic_DNA"/>
</dbReference>
<protein>
    <submittedName>
        <fullName evidence="1">Uncharacterized protein</fullName>
    </submittedName>
</protein>
<accession>A0A3P3XHN8</accession>
<evidence type="ECO:0000313" key="1">
    <source>
        <dbReference type="EMBL" id="SLM11455.1"/>
    </source>
</evidence>
<dbReference type="SUPFAM" id="SSF52374">
    <property type="entry name" value="Nucleotidylyl transferase"/>
    <property type="match status" value="1"/>
</dbReference>
<sequence length="311" mass="35397">MASFEWDTPGKPCSRPRWPSRFSHASVDIVARKLKKVFDQNANTGYFSCAEIRDYSYYENLLIQGLDGIDRKMTSGLLVPVDLSEYPKIIRADRGKIRACIYIGSFDPFQLTHLTVAVRFLASEMSTSDFVIVVPEGSPDPAKPLKTEYAFRLSIARMQVEGILDPFIKVLDLGMQADTIEIVRRFIGMHSGLSLELTHLIGSDVLPIAAKYISEDMRIWKKEAQESGVDWRHCIHVVQRDEESAARPYLEKIEAENVCAMLDPHIVATPSSTDFRTKQAFTIVLPTASIRDKMEIIFRYRMHKSWSSDQE</sequence>
<proteinExistence type="predicted"/>
<organism evidence="1">
    <name type="scientific">uncultured spirochete</name>
    <dbReference type="NCBI Taxonomy" id="156406"/>
    <lineage>
        <taxon>Bacteria</taxon>
        <taxon>Pseudomonadati</taxon>
        <taxon>Spirochaetota</taxon>
        <taxon>Spirochaetia</taxon>
        <taxon>Spirochaetales</taxon>
        <taxon>environmental samples</taxon>
    </lineage>
</organism>
<dbReference type="InterPro" id="IPR014729">
    <property type="entry name" value="Rossmann-like_a/b/a_fold"/>
</dbReference>